<feature type="transmembrane region" description="Helical" evidence="7">
    <location>
        <begin position="6"/>
        <end position="22"/>
    </location>
</feature>
<evidence type="ECO:0000256" key="6">
    <source>
        <dbReference type="ARBA" id="ARBA00023136"/>
    </source>
</evidence>
<dbReference type="EMBL" id="JAVDXT010000001">
    <property type="protein sequence ID" value="MDR7376702.1"/>
    <property type="molecule type" value="Genomic_DNA"/>
</dbReference>
<feature type="transmembrane region" description="Helical" evidence="7">
    <location>
        <begin position="125"/>
        <end position="146"/>
    </location>
</feature>
<keyword evidence="9" id="KW-1185">Reference proteome</keyword>
<reference evidence="8 9" key="1">
    <citation type="submission" date="2023-07" db="EMBL/GenBank/DDBJ databases">
        <title>Sorghum-associated microbial communities from plants grown in Nebraska, USA.</title>
        <authorList>
            <person name="Schachtman D."/>
        </authorList>
    </citation>
    <scope>NUCLEOTIDE SEQUENCE [LARGE SCALE GENOMIC DNA]</scope>
    <source>
        <strain evidence="8 9">BE313</strain>
    </source>
</reference>
<dbReference type="PANTHER" id="PTHR36838">
    <property type="entry name" value="AUXIN EFFLUX CARRIER FAMILY PROTEIN"/>
    <property type="match status" value="1"/>
</dbReference>
<feature type="transmembrane region" description="Helical" evidence="7">
    <location>
        <begin position="167"/>
        <end position="190"/>
    </location>
</feature>
<comment type="subcellular location">
    <subcellularLocation>
        <location evidence="1">Membrane</location>
        <topology evidence="1">Multi-pass membrane protein</topology>
    </subcellularLocation>
</comment>
<organism evidence="8 9">
    <name type="scientific">Rhodoferax ferrireducens</name>
    <dbReference type="NCBI Taxonomy" id="192843"/>
    <lineage>
        <taxon>Bacteria</taxon>
        <taxon>Pseudomonadati</taxon>
        <taxon>Pseudomonadota</taxon>
        <taxon>Betaproteobacteria</taxon>
        <taxon>Burkholderiales</taxon>
        <taxon>Comamonadaceae</taxon>
        <taxon>Rhodoferax</taxon>
    </lineage>
</organism>
<feature type="transmembrane region" description="Helical" evidence="7">
    <location>
        <begin position="234"/>
        <end position="253"/>
    </location>
</feature>
<keyword evidence="2" id="KW-0813">Transport</keyword>
<protein>
    <submittedName>
        <fullName evidence="8">Permease</fullName>
    </submittedName>
</protein>
<evidence type="ECO:0000313" key="9">
    <source>
        <dbReference type="Proteomes" id="UP001180487"/>
    </source>
</evidence>
<evidence type="ECO:0000256" key="7">
    <source>
        <dbReference type="SAM" id="Phobius"/>
    </source>
</evidence>
<feature type="transmembrane region" description="Helical" evidence="7">
    <location>
        <begin position="259"/>
        <end position="279"/>
    </location>
</feature>
<name>A0ABU2C5T7_9BURK</name>
<comment type="caution">
    <text evidence="8">The sequence shown here is derived from an EMBL/GenBank/DDBJ whole genome shotgun (WGS) entry which is preliminary data.</text>
</comment>
<keyword evidence="3" id="KW-1003">Cell membrane</keyword>
<accession>A0ABU2C5T7</accession>
<evidence type="ECO:0000313" key="8">
    <source>
        <dbReference type="EMBL" id="MDR7376702.1"/>
    </source>
</evidence>
<feature type="transmembrane region" description="Helical" evidence="7">
    <location>
        <begin position="202"/>
        <end position="222"/>
    </location>
</feature>
<feature type="transmembrane region" description="Helical" evidence="7">
    <location>
        <begin position="96"/>
        <end position="119"/>
    </location>
</feature>
<evidence type="ECO:0000256" key="4">
    <source>
        <dbReference type="ARBA" id="ARBA00022692"/>
    </source>
</evidence>
<dbReference type="InterPro" id="IPR004776">
    <property type="entry name" value="Mem_transp_PIN-like"/>
</dbReference>
<evidence type="ECO:0000256" key="2">
    <source>
        <dbReference type="ARBA" id="ARBA00022448"/>
    </source>
</evidence>
<feature type="transmembrane region" description="Helical" evidence="7">
    <location>
        <begin position="34"/>
        <end position="53"/>
    </location>
</feature>
<feature type="transmembrane region" description="Helical" evidence="7">
    <location>
        <begin position="65"/>
        <end position="84"/>
    </location>
</feature>
<dbReference type="Pfam" id="PF03547">
    <property type="entry name" value="Mem_trans"/>
    <property type="match status" value="1"/>
</dbReference>
<sequence length="319" mass="33529">MLQILAITTPIYLIIAAGYLAVRCGLFAKPEMRVLGRFVINFCTPALIFRALSQRSLGEVLNAPFLLAYALGSLAVLLGAIAYVRRVRRQPLTAAAMQGLGMSASNSAFIGYPIALQLIGPPAGVALALCMVVENLLILPLALALADRGDNSHGAGQRWHQALAESFKGLLKNPMIAAIVAGFGFALLGLQLPEVLARTVQIVATAASPISLFVIGGTLVGLQLSGVRRDMATISLGKLVLHPLAVLAVLLLLPPIDPALRVAAVVFASVPMLSIYPVVAQKYHLEGLTAAALLVTTVASFLSISLLLWALHALLGWTP</sequence>
<dbReference type="Proteomes" id="UP001180487">
    <property type="component" value="Unassembled WGS sequence"/>
</dbReference>
<dbReference type="RefSeq" id="WP_310371826.1">
    <property type="nucleotide sequence ID" value="NZ_JAVDXT010000001.1"/>
</dbReference>
<dbReference type="PANTHER" id="PTHR36838:SF3">
    <property type="entry name" value="TRANSPORTER AUXIN EFFLUX CARRIER EC FAMILY"/>
    <property type="match status" value="1"/>
</dbReference>
<keyword evidence="5 7" id="KW-1133">Transmembrane helix</keyword>
<keyword evidence="4 7" id="KW-0812">Transmembrane</keyword>
<gene>
    <name evidence="8" type="ORF">J2X19_001360</name>
</gene>
<proteinExistence type="predicted"/>
<evidence type="ECO:0000256" key="1">
    <source>
        <dbReference type="ARBA" id="ARBA00004141"/>
    </source>
</evidence>
<evidence type="ECO:0000256" key="3">
    <source>
        <dbReference type="ARBA" id="ARBA00022475"/>
    </source>
</evidence>
<keyword evidence="6 7" id="KW-0472">Membrane</keyword>
<feature type="transmembrane region" description="Helical" evidence="7">
    <location>
        <begin position="291"/>
        <end position="315"/>
    </location>
</feature>
<evidence type="ECO:0000256" key="5">
    <source>
        <dbReference type="ARBA" id="ARBA00022989"/>
    </source>
</evidence>